<dbReference type="Gene3D" id="3.60.120.10">
    <property type="entry name" value="Anthranilate synthase"/>
    <property type="match status" value="1"/>
</dbReference>
<dbReference type="PANTHER" id="PTHR42839">
    <property type="entry name" value="ISOCHORISMATE SYNTHASE ENTC"/>
    <property type="match status" value="1"/>
</dbReference>
<organism evidence="7 8">
    <name type="scientific">Faecalibacter rhinopitheci</name>
    <dbReference type="NCBI Taxonomy" id="2779678"/>
    <lineage>
        <taxon>Bacteria</taxon>
        <taxon>Pseudomonadati</taxon>
        <taxon>Bacteroidota</taxon>
        <taxon>Flavobacteriia</taxon>
        <taxon>Flavobacteriales</taxon>
        <taxon>Weeksellaceae</taxon>
        <taxon>Faecalibacter</taxon>
    </lineage>
</organism>
<keyword evidence="4 7" id="KW-0413">Isomerase</keyword>
<keyword evidence="8" id="KW-1185">Reference proteome</keyword>
<dbReference type="GO" id="GO:0008909">
    <property type="term" value="F:isochorismate synthase activity"/>
    <property type="evidence" value="ECO:0007669"/>
    <property type="project" value="UniProtKB-EC"/>
</dbReference>
<evidence type="ECO:0000313" key="8">
    <source>
        <dbReference type="Proteomes" id="UP000608754"/>
    </source>
</evidence>
<sequence>MQNKFQAKLENILTNNKSFLLFREPNSDFVDLWADQKFESKNKFIFNRFDNSQQIIINDDDIESIQIEKLKNELDLNLESNFTQEAISYESYIALLQNTVKELNQTNTDKIVISRIKEISNKGVNIIKTFKALHLHYPNAYLYLWYSINDGLWIGASPELLLQEEDLTIKTVSLAGTLPKNEQWSNKEILEQKVVTDYIISKLENTTNLHVDGPHTIDAGFFNHLKSYISADVKSYDQVNTILQKLHPTPAVCGMPQQDAQNFILKNEGYDRKFYAGYFGYKREKKSLYFVNLRCAQIFKNTVKLYVGGGIMPNSNPQKEWDETELKSKTIGNLLVTD</sequence>
<reference evidence="7" key="1">
    <citation type="submission" date="2020-10" db="EMBL/GenBank/DDBJ databases">
        <authorList>
            <person name="Lu T."/>
            <person name="Wang Q."/>
            <person name="Han X."/>
        </authorList>
    </citation>
    <scope>NUCLEOTIDE SEQUENCE</scope>
    <source>
        <strain evidence="7">WQ 117</strain>
    </source>
</reference>
<proteinExistence type="inferred from homology"/>
<comment type="similarity">
    <text evidence="2">Belongs to the isochorismate synthase family.</text>
</comment>
<evidence type="ECO:0000313" key="7">
    <source>
        <dbReference type="EMBL" id="MBF0598204.1"/>
    </source>
</evidence>
<dbReference type="NCBIfam" id="TIGR00543">
    <property type="entry name" value="isochor_syn"/>
    <property type="match status" value="1"/>
</dbReference>
<evidence type="ECO:0000256" key="1">
    <source>
        <dbReference type="ARBA" id="ARBA00000799"/>
    </source>
</evidence>
<evidence type="ECO:0000256" key="5">
    <source>
        <dbReference type="ARBA" id="ARBA00041564"/>
    </source>
</evidence>
<feature type="domain" description="Chorismate-utilising enzyme C-terminal" evidence="6">
    <location>
        <begin position="89"/>
        <end position="327"/>
    </location>
</feature>
<dbReference type="EMBL" id="JADGIK010000010">
    <property type="protein sequence ID" value="MBF0598204.1"/>
    <property type="molecule type" value="Genomic_DNA"/>
</dbReference>
<evidence type="ECO:0000256" key="4">
    <source>
        <dbReference type="ARBA" id="ARBA00023235"/>
    </source>
</evidence>
<accession>A0A8J7K4X3</accession>
<comment type="caution">
    <text evidence="7">The sequence shown here is derived from an EMBL/GenBank/DDBJ whole genome shotgun (WGS) entry which is preliminary data.</text>
</comment>
<dbReference type="Pfam" id="PF00425">
    <property type="entry name" value="Chorismate_bind"/>
    <property type="match status" value="1"/>
</dbReference>
<dbReference type="InterPro" id="IPR005801">
    <property type="entry name" value="ADC_synthase"/>
</dbReference>
<dbReference type="PANTHER" id="PTHR42839:SF2">
    <property type="entry name" value="ISOCHORISMATE SYNTHASE ENTC"/>
    <property type="match status" value="1"/>
</dbReference>
<dbReference type="SUPFAM" id="SSF56322">
    <property type="entry name" value="ADC synthase"/>
    <property type="match status" value="1"/>
</dbReference>
<dbReference type="EC" id="5.4.4.2" evidence="3"/>
<evidence type="ECO:0000256" key="3">
    <source>
        <dbReference type="ARBA" id="ARBA00012824"/>
    </source>
</evidence>
<gene>
    <name evidence="7" type="ORF">IM532_12270</name>
</gene>
<dbReference type="AlphaFoldDB" id="A0A8J7K4X3"/>
<comment type="catalytic activity">
    <reaction evidence="1">
        <text>chorismate = isochorismate</text>
        <dbReference type="Rhea" id="RHEA:18985"/>
        <dbReference type="ChEBI" id="CHEBI:29748"/>
        <dbReference type="ChEBI" id="CHEBI:29780"/>
        <dbReference type="EC" id="5.4.4.2"/>
    </reaction>
</comment>
<dbReference type="InterPro" id="IPR004561">
    <property type="entry name" value="IsoChor_synthase"/>
</dbReference>
<protein>
    <recommendedName>
        <fullName evidence="3">isochorismate synthase</fullName>
        <ecNumber evidence="3">5.4.4.2</ecNumber>
    </recommendedName>
    <alternativeName>
        <fullName evidence="5">Isochorismate mutase</fullName>
    </alternativeName>
</protein>
<evidence type="ECO:0000259" key="6">
    <source>
        <dbReference type="Pfam" id="PF00425"/>
    </source>
</evidence>
<name>A0A8J7K4X3_9FLAO</name>
<dbReference type="InterPro" id="IPR015890">
    <property type="entry name" value="Chorismate_C"/>
</dbReference>
<dbReference type="Proteomes" id="UP000608754">
    <property type="component" value="Unassembled WGS sequence"/>
</dbReference>
<evidence type="ECO:0000256" key="2">
    <source>
        <dbReference type="ARBA" id="ARBA00005297"/>
    </source>
</evidence>
<dbReference type="RefSeq" id="WP_194183756.1">
    <property type="nucleotide sequence ID" value="NZ_JADGIK010000010.1"/>
</dbReference>